<evidence type="ECO:0000313" key="3">
    <source>
        <dbReference type="Proteomes" id="UP001299012"/>
    </source>
</evidence>
<dbReference type="InterPro" id="IPR002645">
    <property type="entry name" value="STAS_dom"/>
</dbReference>
<reference evidence="2 3" key="1">
    <citation type="submission" date="2022-01" db="EMBL/GenBank/DDBJ databases">
        <title>Draft Genome Sequences of Seven Type Strains of the Genus Streptomyces.</title>
        <authorList>
            <person name="Aziz S."/>
            <person name="Coretto E."/>
            <person name="Chronakova A."/>
            <person name="Sproer C."/>
            <person name="Huber K."/>
            <person name="Nouioui I."/>
            <person name="Gross H."/>
        </authorList>
    </citation>
    <scope>NUCLEOTIDE SEQUENCE [LARGE SCALE GENOMIC DNA]</scope>
    <source>
        <strain evidence="2 3">DSM 41685</strain>
    </source>
</reference>
<dbReference type="PANTHER" id="PTHR33745:SF1">
    <property type="entry name" value="RSBT ANTAGONIST PROTEIN RSBS"/>
    <property type="match status" value="1"/>
</dbReference>
<dbReference type="Proteomes" id="UP001299012">
    <property type="component" value="Unassembled WGS sequence"/>
</dbReference>
<keyword evidence="3" id="KW-1185">Reference proteome</keyword>
<comment type="caution">
    <text evidence="2">The sequence shown here is derived from an EMBL/GenBank/DDBJ whole genome shotgun (WGS) entry which is preliminary data.</text>
</comment>
<dbReference type="CDD" id="cd07041">
    <property type="entry name" value="STAS_RsbR_RsbS_like"/>
    <property type="match status" value="1"/>
</dbReference>
<dbReference type="Pfam" id="PF01740">
    <property type="entry name" value="STAS"/>
    <property type="match status" value="1"/>
</dbReference>
<proteinExistence type="predicted"/>
<accession>A0ABS9JAB7</accession>
<feature type="domain" description="STAS" evidence="1">
    <location>
        <begin position="10"/>
        <end position="123"/>
    </location>
</feature>
<protein>
    <submittedName>
        <fullName evidence="2">STAS domain-containing protein</fullName>
    </submittedName>
</protein>
<name>A0ABS9JAB7_9ACTN</name>
<dbReference type="RefSeq" id="WP_237481014.1">
    <property type="nucleotide sequence ID" value="NZ_JAKKZF010000008.1"/>
</dbReference>
<feature type="non-terminal residue" evidence="2">
    <location>
        <position position="152"/>
    </location>
</feature>
<evidence type="ECO:0000313" key="2">
    <source>
        <dbReference type="EMBL" id="MCG0062510.1"/>
    </source>
</evidence>
<dbReference type="EMBL" id="JAKKZF010000008">
    <property type="protein sequence ID" value="MCG0062510.1"/>
    <property type="molecule type" value="Genomic_DNA"/>
</dbReference>
<evidence type="ECO:0000259" key="1">
    <source>
        <dbReference type="PROSITE" id="PS50801"/>
    </source>
</evidence>
<dbReference type="PANTHER" id="PTHR33745">
    <property type="entry name" value="RSBT ANTAGONIST PROTEIN RSBS-RELATED"/>
    <property type="match status" value="1"/>
</dbReference>
<dbReference type="Gene3D" id="3.30.750.24">
    <property type="entry name" value="STAS domain"/>
    <property type="match status" value="1"/>
</dbReference>
<dbReference type="SUPFAM" id="SSF52091">
    <property type="entry name" value="SpoIIaa-like"/>
    <property type="match status" value="1"/>
</dbReference>
<gene>
    <name evidence="2" type="ORF">L0F81_04275</name>
</gene>
<dbReference type="PROSITE" id="PS50801">
    <property type="entry name" value="STAS"/>
    <property type="match status" value="1"/>
</dbReference>
<dbReference type="InterPro" id="IPR051932">
    <property type="entry name" value="Bact_StressResp_Reg"/>
</dbReference>
<sequence length="152" mass="15583">MTGPPASPERSVPVLALGDVLPVTVQGELLDGVAERLRHDIARRPAAGPVPVGGVVLDLSGVEIVDSFLGRVLAEIAAGARLPAARTVVAGTRPAVALTPVELGLALPGPVTALDVDRALSHLGRTAAAVWRTCWRTHARSASEAMGRRTAG</sequence>
<dbReference type="InterPro" id="IPR036513">
    <property type="entry name" value="STAS_dom_sf"/>
</dbReference>
<organism evidence="2 3">
    <name type="scientific">Streptomyces tricolor</name>
    <dbReference type="NCBI Taxonomy" id="68277"/>
    <lineage>
        <taxon>Bacteria</taxon>
        <taxon>Bacillati</taxon>
        <taxon>Actinomycetota</taxon>
        <taxon>Actinomycetes</taxon>
        <taxon>Kitasatosporales</taxon>
        <taxon>Streptomycetaceae</taxon>
        <taxon>Streptomyces</taxon>
        <taxon>Streptomyces violaceoruber group</taxon>
    </lineage>
</organism>